<evidence type="ECO:0000313" key="10">
    <source>
        <dbReference type="Proteomes" id="UP001220324"/>
    </source>
</evidence>
<proteinExistence type="inferred from homology"/>
<evidence type="ECO:0000259" key="8">
    <source>
        <dbReference type="Pfam" id="PF20684"/>
    </source>
</evidence>
<feature type="region of interest" description="Disordered" evidence="6">
    <location>
        <begin position="293"/>
        <end position="316"/>
    </location>
</feature>
<gene>
    <name evidence="9" type="ORF">N7494_006102</name>
</gene>
<sequence>MTDGLSTSDGGKGPVVLGVTWAEMGLAFILIILRAKTASVCPSRQLSSGLYGLRWDFVWVIIAFTVALAAQTTMTMSVRYGLGTHQTLLAPDRVVQTNLWSWIGQVIAILDLVIARIAVIAFLLTIQNGTRSKGRYLLYAVGATQAIINVIEVGLIFKQCTPTAKLWNSHLPGTCDGIVICSQVGFAQGSIGAFSDFFLAGYPVYVIGRLQVMKLSTKIGLCLIMGGGLIAGIAGINKTIAIASITKVEDLTYAIYKLNTWVLTEMWFIIIFGSIPTLRLFFIKFTQDLKSATGFSSRSSGKQSNGQGYMSDREPRQSWVEMNDRTPGSWNPHATAITCATHDSEEAQRREETAQSDLQILVTKDTVVSEEYQVKQ</sequence>
<comment type="subcellular location">
    <subcellularLocation>
        <location evidence="1">Membrane</location>
        <topology evidence="1">Multi-pass membrane protein</topology>
    </subcellularLocation>
</comment>
<evidence type="ECO:0000256" key="5">
    <source>
        <dbReference type="ARBA" id="ARBA00038359"/>
    </source>
</evidence>
<evidence type="ECO:0000256" key="3">
    <source>
        <dbReference type="ARBA" id="ARBA00022989"/>
    </source>
</evidence>
<accession>A0AAD6CVP1</accession>
<keyword evidence="4 7" id="KW-0472">Membrane</keyword>
<feature type="transmembrane region" description="Helical" evidence="7">
    <location>
        <begin position="56"/>
        <end position="82"/>
    </location>
</feature>
<dbReference type="EMBL" id="JAQIZZ010000005">
    <property type="protein sequence ID" value="KAJ5541026.1"/>
    <property type="molecule type" value="Genomic_DNA"/>
</dbReference>
<reference evidence="9 10" key="1">
    <citation type="journal article" date="2023" name="IMA Fungus">
        <title>Comparative genomic study of the Penicillium genus elucidates a diverse pangenome and 15 lateral gene transfer events.</title>
        <authorList>
            <person name="Petersen C."/>
            <person name="Sorensen T."/>
            <person name="Nielsen M.R."/>
            <person name="Sondergaard T.E."/>
            <person name="Sorensen J.L."/>
            <person name="Fitzpatrick D.A."/>
            <person name="Frisvad J.C."/>
            <person name="Nielsen K.L."/>
        </authorList>
    </citation>
    <scope>NUCLEOTIDE SEQUENCE [LARGE SCALE GENOMIC DNA]</scope>
    <source>
        <strain evidence="9 10">IBT 35679</strain>
    </source>
</reference>
<comment type="similarity">
    <text evidence="5">Belongs to the SAT4 family.</text>
</comment>
<evidence type="ECO:0000313" key="9">
    <source>
        <dbReference type="EMBL" id="KAJ5541026.1"/>
    </source>
</evidence>
<feature type="domain" description="Rhodopsin" evidence="8">
    <location>
        <begin position="52"/>
        <end position="282"/>
    </location>
</feature>
<feature type="transmembrane region" description="Helical" evidence="7">
    <location>
        <begin position="266"/>
        <end position="282"/>
    </location>
</feature>
<feature type="transmembrane region" description="Helical" evidence="7">
    <location>
        <begin position="102"/>
        <end position="124"/>
    </location>
</feature>
<dbReference type="Proteomes" id="UP001220324">
    <property type="component" value="Unassembled WGS sequence"/>
</dbReference>
<feature type="transmembrane region" description="Helical" evidence="7">
    <location>
        <begin position="136"/>
        <end position="157"/>
    </location>
</feature>
<dbReference type="PANTHER" id="PTHR33048">
    <property type="entry name" value="PTH11-LIKE INTEGRAL MEMBRANE PROTEIN (AFU_ORTHOLOGUE AFUA_5G11245)"/>
    <property type="match status" value="1"/>
</dbReference>
<feature type="transmembrane region" description="Helical" evidence="7">
    <location>
        <begin position="177"/>
        <end position="207"/>
    </location>
</feature>
<evidence type="ECO:0000256" key="2">
    <source>
        <dbReference type="ARBA" id="ARBA00022692"/>
    </source>
</evidence>
<keyword evidence="3 7" id="KW-1133">Transmembrane helix</keyword>
<keyword evidence="10" id="KW-1185">Reference proteome</keyword>
<organism evidence="9 10">
    <name type="scientific">Penicillium frequentans</name>
    <dbReference type="NCBI Taxonomy" id="3151616"/>
    <lineage>
        <taxon>Eukaryota</taxon>
        <taxon>Fungi</taxon>
        <taxon>Dikarya</taxon>
        <taxon>Ascomycota</taxon>
        <taxon>Pezizomycotina</taxon>
        <taxon>Eurotiomycetes</taxon>
        <taxon>Eurotiomycetidae</taxon>
        <taxon>Eurotiales</taxon>
        <taxon>Aspergillaceae</taxon>
        <taxon>Penicillium</taxon>
    </lineage>
</organism>
<comment type="caution">
    <text evidence="9">The sequence shown here is derived from an EMBL/GenBank/DDBJ whole genome shotgun (WGS) entry which is preliminary data.</text>
</comment>
<dbReference type="PANTHER" id="PTHR33048:SF165">
    <property type="entry name" value="INTEGRAL MEMBRANE PROTEIN"/>
    <property type="match status" value="1"/>
</dbReference>
<evidence type="ECO:0000256" key="1">
    <source>
        <dbReference type="ARBA" id="ARBA00004141"/>
    </source>
</evidence>
<feature type="compositionally biased region" description="Polar residues" evidence="6">
    <location>
        <begin position="293"/>
        <end position="308"/>
    </location>
</feature>
<evidence type="ECO:0000256" key="6">
    <source>
        <dbReference type="SAM" id="MobiDB-lite"/>
    </source>
</evidence>
<feature type="transmembrane region" description="Helical" evidence="7">
    <location>
        <begin position="219"/>
        <end position="246"/>
    </location>
</feature>
<evidence type="ECO:0000256" key="7">
    <source>
        <dbReference type="SAM" id="Phobius"/>
    </source>
</evidence>
<dbReference type="Pfam" id="PF20684">
    <property type="entry name" value="Fung_rhodopsin"/>
    <property type="match status" value="1"/>
</dbReference>
<protein>
    <recommendedName>
        <fullName evidence="8">Rhodopsin domain-containing protein</fullName>
    </recommendedName>
</protein>
<dbReference type="AlphaFoldDB" id="A0AAD6CVP1"/>
<dbReference type="GO" id="GO:0016020">
    <property type="term" value="C:membrane"/>
    <property type="evidence" value="ECO:0007669"/>
    <property type="project" value="UniProtKB-SubCell"/>
</dbReference>
<feature type="transmembrane region" description="Helical" evidence="7">
    <location>
        <begin position="15"/>
        <end position="35"/>
    </location>
</feature>
<dbReference type="InterPro" id="IPR049326">
    <property type="entry name" value="Rhodopsin_dom_fungi"/>
</dbReference>
<name>A0AAD6CVP1_9EURO</name>
<keyword evidence="2 7" id="KW-0812">Transmembrane</keyword>
<evidence type="ECO:0000256" key="4">
    <source>
        <dbReference type="ARBA" id="ARBA00023136"/>
    </source>
</evidence>
<dbReference type="InterPro" id="IPR052337">
    <property type="entry name" value="SAT4-like"/>
</dbReference>